<reference evidence="1 2" key="1">
    <citation type="submission" date="2021-06" db="EMBL/GenBank/DDBJ databases">
        <title>Caerostris extrusa draft genome.</title>
        <authorList>
            <person name="Kono N."/>
            <person name="Arakawa K."/>
        </authorList>
    </citation>
    <scope>NUCLEOTIDE SEQUENCE [LARGE SCALE GENOMIC DNA]</scope>
</reference>
<keyword evidence="2" id="KW-1185">Reference proteome</keyword>
<name>A0AAV4SVF9_CAEEX</name>
<dbReference type="AlphaFoldDB" id="A0AAV4SVF9"/>
<sequence>MLELELEFKFRGRMKFYTDCECLTVFINSTVPKENQIFNSRIQTDEPICYATFVIEELSSDGTQPPTLTDMNFYSISMDCHPSIMVKVSVCCSKAAGAAHWVAGEKLDHFLKKNDQVFNNANMDKAVADGHVQKKKKKEILTTTMDIGVKKNIKTLLVISSAYHPCQLRENRVSIYLNNNEQNSIPCSKNMRIFPTRRRTNPFIEHPTHTRDHLPIAVPQCRTSQNNLTRLFFLSPIRPLRKHGRPPRKTGRLCSNDICWFCPKTTFQATPKGEDVTMLPHEHWRECHLFRFERVMEDVISVIDELKPNVLRKRFNSVSNDVFEVVTNKVAKWMVYLHSLILWKENTNNKLKY</sequence>
<organism evidence="1 2">
    <name type="scientific">Caerostris extrusa</name>
    <name type="common">Bark spider</name>
    <name type="synonym">Caerostris bankana</name>
    <dbReference type="NCBI Taxonomy" id="172846"/>
    <lineage>
        <taxon>Eukaryota</taxon>
        <taxon>Metazoa</taxon>
        <taxon>Ecdysozoa</taxon>
        <taxon>Arthropoda</taxon>
        <taxon>Chelicerata</taxon>
        <taxon>Arachnida</taxon>
        <taxon>Araneae</taxon>
        <taxon>Araneomorphae</taxon>
        <taxon>Entelegynae</taxon>
        <taxon>Araneoidea</taxon>
        <taxon>Araneidae</taxon>
        <taxon>Caerostris</taxon>
    </lineage>
</organism>
<dbReference type="Proteomes" id="UP001054945">
    <property type="component" value="Unassembled WGS sequence"/>
</dbReference>
<proteinExistence type="predicted"/>
<evidence type="ECO:0000313" key="2">
    <source>
        <dbReference type="Proteomes" id="UP001054945"/>
    </source>
</evidence>
<evidence type="ECO:0000313" key="1">
    <source>
        <dbReference type="EMBL" id="GIY36485.1"/>
    </source>
</evidence>
<protein>
    <submittedName>
        <fullName evidence="1">Uncharacterized protein</fullName>
    </submittedName>
</protein>
<gene>
    <name evidence="1" type="ORF">CEXT_390171</name>
</gene>
<dbReference type="EMBL" id="BPLR01010055">
    <property type="protein sequence ID" value="GIY36485.1"/>
    <property type="molecule type" value="Genomic_DNA"/>
</dbReference>
<accession>A0AAV4SVF9</accession>
<comment type="caution">
    <text evidence="1">The sequence shown here is derived from an EMBL/GenBank/DDBJ whole genome shotgun (WGS) entry which is preliminary data.</text>
</comment>